<proteinExistence type="predicted"/>
<feature type="region of interest" description="Disordered" evidence="1">
    <location>
        <begin position="53"/>
        <end position="74"/>
    </location>
</feature>
<reference evidence="2" key="1">
    <citation type="submission" date="2017-08" db="EMBL/GenBank/DDBJ databases">
        <authorList>
            <person name="Polle J.E."/>
            <person name="Barry K."/>
            <person name="Cushman J."/>
            <person name="Schmutz J."/>
            <person name="Tran D."/>
            <person name="Hathwaick L.T."/>
            <person name="Yim W.C."/>
            <person name="Jenkins J."/>
            <person name="Mckie-Krisberg Z.M."/>
            <person name="Prochnik S."/>
            <person name="Lindquist E."/>
            <person name="Dockter R.B."/>
            <person name="Adam C."/>
            <person name="Molina H."/>
            <person name="Bunkerborg J."/>
            <person name="Jin E."/>
            <person name="Buchheim M."/>
            <person name="Magnuson J."/>
        </authorList>
    </citation>
    <scope>NUCLEOTIDE SEQUENCE</scope>
    <source>
        <strain evidence="2">CCAP 19/18</strain>
    </source>
</reference>
<protein>
    <recommendedName>
        <fullName evidence="4">Encoded protein</fullName>
    </recommendedName>
</protein>
<name>A0ABQ7GDZ3_DUNSA</name>
<evidence type="ECO:0000313" key="3">
    <source>
        <dbReference type="Proteomes" id="UP000815325"/>
    </source>
</evidence>
<feature type="region of interest" description="Disordered" evidence="1">
    <location>
        <begin position="1"/>
        <end position="30"/>
    </location>
</feature>
<evidence type="ECO:0008006" key="4">
    <source>
        <dbReference type="Google" id="ProtNLM"/>
    </source>
</evidence>
<accession>A0ABQ7GDZ3</accession>
<sequence>MEAPSLLSSDGQRHRSSSSSGSSSTDEERELLDLLNSNSCYKHWGHDNILSQYAPSRQPPVVSAEASQAATSSP</sequence>
<feature type="compositionally biased region" description="Polar residues" evidence="1">
    <location>
        <begin position="65"/>
        <end position="74"/>
    </location>
</feature>
<dbReference type="EMBL" id="MU069846">
    <property type="protein sequence ID" value="KAF5832825.1"/>
    <property type="molecule type" value="Genomic_DNA"/>
</dbReference>
<keyword evidence="3" id="KW-1185">Reference proteome</keyword>
<organism evidence="2 3">
    <name type="scientific">Dunaliella salina</name>
    <name type="common">Green alga</name>
    <name type="synonym">Protococcus salinus</name>
    <dbReference type="NCBI Taxonomy" id="3046"/>
    <lineage>
        <taxon>Eukaryota</taxon>
        <taxon>Viridiplantae</taxon>
        <taxon>Chlorophyta</taxon>
        <taxon>core chlorophytes</taxon>
        <taxon>Chlorophyceae</taxon>
        <taxon>CS clade</taxon>
        <taxon>Chlamydomonadales</taxon>
        <taxon>Dunaliellaceae</taxon>
        <taxon>Dunaliella</taxon>
    </lineage>
</organism>
<evidence type="ECO:0000313" key="2">
    <source>
        <dbReference type="EMBL" id="KAF5832825.1"/>
    </source>
</evidence>
<dbReference type="Proteomes" id="UP000815325">
    <property type="component" value="Unassembled WGS sequence"/>
</dbReference>
<evidence type="ECO:0000256" key="1">
    <source>
        <dbReference type="SAM" id="MobiDB-lite"/>
    </source>
</evidence>
<gene>
    <name evidence="2" type="ORF">DUNSADRAFT_11164</name>
</gene>
<comment type="caution">
    <text evidence="2">The sequence shown here is derived from an EMBL/GenBank/DDBJ whole genome shotgun (WGS) entry which is preliminary data.</text>
</comment>